<dbReference type="EMBL" id="LAQU01000001">
    <property type="protein sequence ID" value="KKB65163.1"/>
    <property type="molecule type" value="Genomic_DNA"/>
</dbReference>
<dbReference type="Proteomes" id="UP000033618">
    <property type="component" value="Unassembled WGS sequence"/>
</dbReference>
<name>A0A0F5K4Z7_9BURK</name>
<evidence type="ECO:0000313" key="2">
    <source>
        <dbReference type="Proteomes" id="UP000033618"/>
    </source>
</evidence>
<reference evidence="1 2" key="1">
    <citation type="submission" date="2015-03" db="EMBL/GenBank/DDBJ databases">
        <title>Draft Genome Sequence of Burkholderia andropogonis type strain ICMP2807, isolated from Sorghum bicolor.</title>
        <authorList>
            <person name="Lopes-Santos L."/>
            <person name="Castro D.B."/>
            <person name="Ottoboni L.M."/>
            <person name="Park D."/>
            <person name="Weirc B.S."/>
            <person name="Destefano S.A."/>
        </authorList>
    </citation>
    <scope>NUCLEOTIDE SEQUENCE [LARGE SCALE GENOMIC DNA]</scope>
    <source>
        <strain evidence="1 2">ICMP2807</strain>
    </source>
</reference>
<keyword evidence="2" id="KW-1185">Reference proteome</keyword>
<dbReference type="InterPro" id="IPR038383">
    <property type="entry name" value="CPD_dom_sf"/>
</dbReference>
<comment type="caution">
    <text evidence="1">The sequence shown here is derived from an EMBL/GenBank/DDBJ whole genome shotgun (WGS) entry which is preliminary data.</text>
</comment>
<proteinExistence type="predicted"/>
<gene>
    <name evidence="1" type="ORF">WM40_00395</name>
</gene>
<sequence>MSTPNRLSAIPTHVEDTAAALSAVARHHVLEAVKEALKHGKSTGNKVLDGMLNARAVAPPTQINIVFQASKDAQLRDIAVKEAVKRPGSLLLLSHEETPHSVRYGFEWRWREHAPSIDKRSAVTPTGSMYAVPLNAWAEASHITGRHVRVFVVAHGAQRSEKDGFIRREIKGYNAHEMAAYLDREIFSLFRFDDDIFAVNFISCALLGYAERPGEPESYVGQFCRALHSRIRTARTTLDISASPYKLTYRPSSFTKFRQVSSFDPTDLAAPEALHGLKLPNKMRWQWTSNTRAPAIEWDWAVVDARAPVLPVDATHTIDPTVSTVQNATVPVIPLPRTDPQSPLRSMHLDYDERHRLNRDHYRFAALRRQFFEPLAHGIDDSNATLLIKFSQAMRSPHIAGTALFALYELAVESDAGTAADLLASIVASAIGPTIFPEASHTDRTHYLASTGRLARHESRWVSGTHLNGAYRIRYVATEDQLINDVVSLARLAALSAASDCTVVGFEQFAEPHEIKLWPGNGVEGIARNRHMTH</sequence>
<protein>
    <submittedName>
        <fullName evidence="1">Uncharacterized protein</fullName>
    </submittedName>
</protein>
<dbReference type="Gene3D" id="3.40.50.11050">
    <property type="match status" value="1"/>
</dbReference>
<evidence type="ECO:0000313" key="1">
    <source>
        <dbReference type="EMBL" id="KKB65163.1"/>
    </source>
</evidence>
<dbReference type="PATRIC" id="fig|28092.6.peg.88"/>
<organism evidence="1 2">
    <name type="scientific">Robbsia andropogonis</name>
    <dbReference type="NCBI Taxonomy" id="28092"/>
    <lineage>
        <taxon>Bacteria</taxon>
        <taxon>Pseudomonadati</taxon>
        <taxon>Pseudomonadota</taxon>
        <taxon>Betaproteobacteria</taxon>
        <taxon>Burkholderiales</taxon>
        <taxon>Burkholderiaceae</taxon>
        <taxon>Robbsia</taxon>
    </lineage>
</organism>
<dbReference type="AlphaFoldDB" id="A0A0F5K4Z7"/>
<accession>A0A0F5K4Z7</accession>